<name>A0A9N8K4I4_9PEZI</name>
<protein>
    <submittedName>
        <fullName evidence="1">Uncharacterized protein</fullName>
    </submittedName>
</protein>
<proteinExistence type="predicted"/>
<organism evidence="1 2">
    <name type="scientific">Aureobasidium mustum</name>
    <dbReference type="NCBI Taxonomy" id="2773714"/>
    <lineage>
        <taxon>Eukaryota</taxon>
        <taxon>Fungi</taxon>
        <taxon>Dikarya</taxon>
        <taxon>Ascomycota</taxon>
        <taxon>Pezizomycotina</taxon>
        <taxon>Dothideomycetes</taxon>
        <taxon>Dothideomycetidae</taxon>
        <taxon>Dothideales</taxon>
        <taxon>Saccotheciaceae</taxon>
        <taxon>Aureobasidium</taxon>
    </lineage>
</organism>
<dbReference type="EMBL" id="CAIJEO010000012">
    <property type="protein sequence ID" value="CAD0100505.1"/>
    <property type="molecule type" value="Genomic_DNA"/>
</dbReference>
<dbReference type="Proteomes" id="UP000714618">
    <property type="component" value="Unassembled WGS sequence"/>
</dbReference>
<gene>
    <name evidence="1" type="ORF">AWRI4233_LOCUS9330</name>
</gene>
<evidence type="ECO:0000313" key="2">
    <source>
        <dbReference type="Proteomes" id="UP000714618"/>
    </source>
</evidence>
<reference evidence="1" key="1">
    <citation type="submission" date="2020-06" db="EMBL/GenBank/DDBJ databases">
        <authorList>
            <person name="Onetto C."/>
        </authorList>
    </citation>
    <scope>NUCLEOTIDE SEQUENCE</scope>
</reference>
<dbReference type="AlphaFoldDB" id="A0A9N8K4I4"/>
<dbReference type="OrthoDB" id="3350591at2759"/>
<sequence>MEIIDPRFSYQDFLELAYARRKDRGEEEAPFIDILKDVFEDTTQPDEAANQLSSFVFSHDDFLSIYSEVLSTIVDAAHQLSEEDDLHKLANLVLELSRLEYVRNNSADTLHLSFKGKDYAIAPGQVIEVDHGKIWSDLPHFTTCFGQDMQGTLCSDLHTHLH</sequence>
<evidence type="ECO:0000313" key="1">
    <source>
        <dbReference type="EMBL" id="CAD0100505.1"/>
    </source>
</evidence>
<keyword evidence="2" id="KW-1185">Reference proteome</keyword>
<comment type="caution">
    <text evidence="1">The sequence shown here is derived from an EMBL/GenBank/DDBJ whole genome shotgun (WGS) entry which is preliminary data.</text>
</comment>
<accession>A0A9N8K4I4</accession>